<keyword evidence="1" id="KW-0812">Transmembrane</keyword>
<dbReference type="EMBL" id="JAGGLB010000023">
    <property type="protein sequence ID" value="MBP1994050.1"/>
    <property type="molecule type" value="Genomic_DNA"/>
</dbReference>
<dbReference type="Proteomes" id="UP001519287">
    <property type="component" value="Unassembled WGS sequence"/>
</dbReference>
<protein>
    <recommendedName>
        <fullName evidence="4">DUF3953 domain-containing protein</fullName>
    </recommendedName>
</protein>
<gene>
    <name evidence="2" type="ORF">J2Z66_005676</name>
</gene>
<accession>A0ABS4J2L8</accession>
<keyword evidence="3" id="KW-1185">Reference proteome</keyword>
<name>A0ABS4J2L8_9BACL</name>
<keyword evidence="1" id="KW-1133">Transmembrane helix</keyword>
<evidence type="ECO:0008006" key="4">
    <source>
        <dbReference type="Google" id="ProtNLM"/>
    </source>
</evidence>
<evidence type="ECO:0000256" key="1">
    <source>
        <dbReference type="SAM" id="Phobius"/>
    </source>
</evidence>
<feature type="transmembrane region" description="Helical" evidence="1">
    <location>
        <begin position="37"/>
        <end position="55"/>
    </location>
</feature>
<comment type="caution">
    <text evidence="2">The sequence shown here is derived from an EMBL/GenBank/DDBJ whole genome shotgun (WGS) entry which is preliminary data.</text>
</comment>
<feature type="transmembrane region" description="Helical" evidence="1">
    <location>
        <begin position="6"/>
        <end position="25"/>
    </location>
</feature>
<evidence type="ECO:0000313" key="2">
    <source>
        <dbReference type="EMBL" id="MBP1994050.1"/>
    </source>
</evidence>
<proteinExistence type="predicted"/>
<sequence>MKRVLFSIGMSSMIIMGGSFLIRLFRDGDFRSVEGTAALVGILLFTGSFFVKGGGKTGPS</sequence>
<keyword evidence="1" id="KW-0472">Membrane</keyword>
<evidence type="ECO:0000313" key="3">
    <source>
        <dbReference type="Proteomes" id="UP001519287"/>
    </source>
</evidence>
<reference evidence="2 3" key="1">
    <citation type="submission" date="2021-03" db="EMBL/GenBank/DDBJ databases">
        <title>Genomic Encyclopedia of Type Strains, Phase IV (KMG-IV): sequencing the most valuable type-strain genomes for metagenomic binning, comparative biology and taxonomic classification.</title>
        <authorList>
            <person name="Goeker M."/>
        </authorList>
    </citation>
    <scope>NUCLEOTIDE SEQUENCE [LARGE SCALE GENOMIC DNA]</scope>
    <source>
        <strain evidence="2 3">DSM 26048</strain>
    </source>
</reference>
<organism evidence="2 3">
    <name type="scientific">Paenibacillus eucommiae</name>
    <dbReference type="NCBI Taxonomy" id="1355755"/>
    <lineage>
        <taxon>Bacteria</taxon>
        <taxon>Bacillati</taxon>
        <taxon>Bacillota</taxon>
        <taxon>Bacilli</taxon>
        <taxon>Bacillales</taxon>
        <taxon>Paenibacillaceae</taxon>
        <taxon>Paenibacillus</taxon>
    </lineage>
</organism>